<accession>A0AA88DY11</accession>
<proteinExistence type="predicted"/>
<dbReference type="Proteomes" id="UP001187192">
    <property type="component" value="Unassembled WGS sequence"/>
</dbReference>
<evidence type="ECO:0000313" key="1">
    <source>
        <dbReference type="EMBL" id="GMN64182.1"/>
    </source>
</evidence>
<reference evidence="1" key="1">
    <citation type="submission" date="2023-07" db="EMBL/GenBank/DDBJ databases">
        <title>draft genome sequence of fig (Ficus carica).</title>
        <authorList>
            <person name="Takahashi T."/>
            <person name="Nishimura K."/>
        </authorList>
    </citation>
    <scope>NUCLEOTIDE SEQUENCE</scope>
</reference>
<gene>
    <name evidence="1" type="ORF">TIFTF001_033254</name>
</gene>
<evidence type="ECO:0000313" key="2">
    <source>
        <dbReference type="Proteomes" id="UP001187192"/>
    </source>
</evidence>
<comment type="caution">
    <text evidence="1">The sequence shown here is derived from an EMBL/GenBank/DDBJ whole genome shotgun (WGS) entry which is preliminary data.</text>
</comment>
<name>A0AA88DY11_FICCA</name>
<keyword evidence="2" id="KW-1185">Reference proteome</keyword>
<dbReference type="AlphaFoldDB" id="A0AA88DY11"/>
<sequence>MRSRFSSSTSASFTIARFGWRFDLSLDVTISESSVRSPLQYLSEDVDLHRVIRRHRSVTISCNGSDRDDHIFFGNRLAILSGSNGRTS</sequence>
<dbReference type="EMBL" id="BTGU01000170">
    <property type="protein sequence ID" value="GMN64182.1"/>
    <property type="molecule type" value="Genomic_DNA"/>
</dbReference>
<organism evidence="1 2">
    <name type="scientific">Ficus carica</name>
    <name type="common">Common fig</name>
    <dbReference type="NCBI Taxonomy" id="3494"/>
    <lineage>
        <taxon>Eukaryota</taxon>
        <taxon>Viridiplantae</taxon>
        <taxon>Streptophyta</taxon>
        <taxon>Embryophyta</taxon>
        <taxon>Tracheophyta</taxon>
        <taxon>Spermatophyta</taxon>
        <taxon>Magnoliopsida</taxon>
        <taxon>eudicotyledons</taxon>
        <taxon>Gunneridae</taxon>
        <taxon>Pentapetalae</taxon>
        <taxon>rosids</taxon>
        <taxon>fabids</taxon>
        <taxon>Rosales</taxon>
        <taxon>Moraceae</taxon>
        <taxon>Ficeae</taxon>
        <taxon>Ficus</taxon>
    </lineage>
</organism>
<protein>
    <submittedName>
        <fullName evidence="1">Uncharacterized protein</fullName>
    </submittedName>
</protein>